<reference evidence="6 7" key="1">
    <citation type="submission" date="2018-04" db="EMBL/GenBank/DDBJ databases">
        <title>Complete genome sequence of Hydrogenophilus thermoluteolus TH-1.</title>
        <authorList>
            <person name="Arai H."/>
        </authorList>
    </citation>
    <scope>NUCLEOTIDE SEQUENCE [LARGE SCALE GENOMIC DNA]</scope>
    <source>
        <strain evidence="6 7">TH-1</strain>
    </source>
</reference>
<dbReference type="Pfam" id="PF00392">
    <property type="entry name" value="GntR"/>
    <property type="match status" value="1"/>
</dbReference>
<dbReference type="PANTHER" id="PTHR43537">
    <property type="entry name" value="TRANSCRIPTIONAL REGULATOR, GNTR FAMILY"/>
    <property type="match status" value="1"/>
</dbReference>
<evidence type="ECO:0000256" key="2">
    <source>
        <dbReference type="ARBA" id="ARBA00023125"/>
    </source>
</evidence>
<evidence type="ECO:0000256" key="4">
    <source>
        <dbReference type="SAM" id="MobiDB-lite"/>
    </source>
</evidence>
<dbReference type="RefSeq" id="WP_119334346.1">
    <property type="nucleotide sequence ID" value="NZ_AP018558.1"/>
</dbReference>
<dbReference type="Proteomes" id="UP000262004">
    <property type="component" value="Chromosome"/>
</dbReference>
<dbReference type="AlphaFoldDB" id="A0A2Z6DVN9"/>
<dbReference type="GO" id="GO:0003677">
    <property type="term" value="F:DNA binding"/>
    <property type="evidence" value="ECO:0007669"/>
    <property type="project" value="UniProtKB-KW"/>
</dbReference>
<dbReference type="SUPFAM" id="SSF46785">
    <property type="entry name" value="Winged helix' DNA-binding domain"/>
    <property type="match status" value="1"/>
</dbReference>
<dbReference type="SMART" id="SM00895">
    <property type="entry name" value="FCD"/>
    <property type="match status" value="1"/>
</dbReference>
<sequence>MNDTLPITRKALYQEVADRLRQRIFRHELAPGQWIDEQVIAAELGISRTPVREALKVLAAEGLVTLSPRRGSFVTQISDKDLDDIFSVLILLEGHAARLAAERIDEAGKARLNQLHERLEAAFRAQDIDGFFDANQAFHREVQRLSDNRWLLATIEDLRQKIKLSRHRSLFSSGRLEQSLMEHRALLQALFAGDSDASERLMREHLTHGRAAIHAAPRTEPAGPSAAHLPDKAST</sequence>
<dbReference type="InterPro" id="IPR036388">
    <property type="entry name" value="WH-like_DNA-bd_sf"/>
</dbReference>
<accession>A0A2Z6DVN9</accession>
<keyword evidence="3" id="KW-0804">Transcription</keyword>
<dbReference type="SUPFAM" id="SSF48008">
    <property type="entry name" value="GntR ligand-binding domain-like"/>
    <property type="match status" value="1"/>
</dbReference>
<protein>
    <submittedName>
        <fullName evidence="6">Transcriptional regulator, GntR-family</fullName>
    </submittedName>
</protein>
<dbReference type="InterPro" id="IPR000524">
    <property type="entry name" value="Tscrpt_reg_HTH_GntR"/>
</dbReference>
<dbReference type="PANTHER" id="PTHR43537:SF50">
    <property type="entry name" value="TRANSCRIPTIONAL REGULATORY PROTEIN"/>
    <property type="match status" value="1"/>
</dbReference>
<dbReference type="Pfam" id="PF07729">
    <property type="entry name" value="FCD"/>
    <property type="match status" value="1"/>
</dbReference>
<name>A0A2Z6DVN9_HYDTE</name>
<dbReference type="OrthoDB" id="9799812at2"/>
<dbReference type="GO" id="GO:0003700">
    <property type="term" value="F:DNA-binding transcription factor activity"/>
    <property type="evidence" value="ECO:0007669"/>
    <property type="project" value="InterPro"/>
</dbReference>
<organism evidence="6 7">
    <name type="scientific">Hydrogenophilus thermoluteolus</name>
    <name type="common">Pseudomonas hydrogenothermophila</name>
    <dbReference type="NCBI Taxonomy" id="297"/>
    <lineage>
        <taxon>Bacteria</taxon>
        <taxon>Pseudomonadati</taxon>
        <taxon>Pseudomonadota</taxon>
        <taxon>Hydrogenophilia</taxon>
        <taxon>Hydrogenophilales</taxon>
        <taxon>Hydrogenophilaceae</taxon>
        <taxon>Hydrogenophilus</taxon>
    </lineage>
</organism>
<dbReference type="InterPro" id="IPR008920">
    <property type="entry name" value="TF_FadR/GntR_C"/>
</dbReference>
<dbReference type="Gene3D" id="1.20.120.530">
    <property type="entry name" value="GntR ligand-binding domain-like"/>
    <property type="match status" value="1"/>
</dbReference>
<dbReference type="EMBL" id="AP018558">
    <property type="protein sequence ID" value="BBD76510.1"/>
    <property type="molecule type" value="Genomic_DNA"/>
</dbReference>
<keyword evidence="7" id="KW-1185">Reference proteome</keyword>
<dbReference type="InterPro" id="IPR011711">
    <property type="entry name" value="GntR_C"/>
</dbReference>
<dbReference type="InterPro" id="IPR036390">
    <property type="entry name" value="WH_DNA-bd_sf"/>
</dbReference>
<evidence type="ECO:0000259" key="5">
    <source>
        <dbReference type="PROSITE" id="PS50949"/>
    </source>
</evidence>
<dbReference type="CDD" id="cd07377">
    <property type="entry name" value="WHTH_GntR"/>
    <property type="match status" value="1"/>
</dbReference>
<gene>
    <name evidence="6" type="ORF">HPTL_0240</name>
</gene>
<dbReference type="PROSITE" id="PS50949">
    <property type="entry name" value="HTH_GNTR"/>
    <property type="match status" value="1"/>
</dbReference>
<evidence type="ECO:0000256" key="1">
    <source>
        <dbReference type="ARBA" id="ARBA00023015"/>
    </source>
</evidence>
<keyword evidence="2" id="KW-0238">DNA-binding</keyword>
<evidence type="ECO:0000256" key="3">
    <source>
        <dbReference type="ARBA" id="ARBA00023163"/>
    </source>
</evidence>
<proteinExistence type="predicted"/>
<feature type="region of interest" description="Disordered" evidence="4">
    <location>
        <begin position="214"/>
        <end position="235"/>
    </location>
</feature>
<evidence type="ECO:0000313" key="6">
    <source>
        <dbReference type="EMBL" id="BBD76510.1"/>
    </source>
</evidence>
<dbReference type="SMART" id="SM00345">
    <property type="entry name" value="HTH_GNTR"/>
    <property type="match status" value="1"/>
</dbReference>
<feature type="domain" description="HTH gntR-type" evidence="5">
    <location>
        <begin position="10"/>
        <end position="77"/>
    </location>
</feature>
<dbReference type="Gene3D" id="1.10.10.10">
    <property type="entry name" value="Winged helix-like DNA-binding domain superfamily/Winged helix DNA-binding domain"/>
    <property type="match status" value="1"/>
</dbReference>
<dbReference type="PRINTS" id="PR00035">
    <property type="entry name" value="HTHGNTR"/>
</dbReference>
<evidence type="ECO:0000313" key="7">
    <source>
        <dbReference type="Proteomes" id="UP000262004"/>
    </source>
</evidence>
<keyword evidence="1" id="KW-0805">Transcription regulation</keyword>
<dbReference type="KEGG" id="htl:HPTL_0240"/>